<sequence>MEKGGQQANENRHCLDFGNDPSHKLWNNQEDAIEDRLGDEGYAHTDPEDEDYVPECKPSKPVKRKRLTPQQTQELMAVYGTCTHPDAEKLEALGTKIGLEPCRVKVWFQNRRPQMKKKAQVEQNKQIQQENASLLAENQSLRQAMLIQSCITCGGKTLPSDPLAEKQRLLIENTRLQDECLRASVVHGKIIHTSAFTKPAPWIISSGVDREALRRHADTSMEQFLVLATKGEPMWLPTTDSEMLNYEYGARMSPCLFGLRPEGFVVEATRDTAMVWGTATDLVGILMDTARWSETFPGVVASVVAGDFVSTGIFASCDGQIQLMNAELWVQSPRVPNRTVNILRFSKLVDEKQWAVMDVSVDGILGREVTPARYMGCRLLPSGCLIKDLSNGYCKVTWIVHVEYDETTVPMMFKPLFLTGQALGARRWLASLQRQREYAAALHSSRDLGNNNTGILKLAQQMMASFYTAVSGPVTQTQATSNINEWFGSMGTGVERPDAPVRMVTWRKAGTASGEPADLVLSATTTLWLPSTPPERVFDYLRNEKLRGEWDMLTIDTAVKELGYIATGHPGNVVSVLCSNITDGTKNKMLILQEARTDVSGSLVVYAPIRENTMHAVMNSGNNTFVSFLPSGFAILPDGHGKASQALVTAASTSRAPVCRHNNTEGSLLTMAYQVLLPDNLTAGAMDDVGKLICHAINKIKTAVKADIILPA</sequence>
<feature type="domain" description="Homeobox" evidence="13">
    <location>
        <begin position="58"/>
        <end position="118"/>
    </location>
</feature>
<dbReference type="InterPro" id="IPR057993">
    <property type="entry name" value="HD-Zip_IV_C"/>
</dbReference>
<evidence type="ECO:0000256" key="9">
    <source>
        <dbReference type="PROSITE-ProRule" id="PRU00108"/>
    </source>
</evidence>
<dbReference type="PROSITE" id="PS50848">
    <property type="entry name" value="START"/>
    <property type="match status" value="1"/>
</dbReference>
<dbReference type="OrthoDB" id="684146at2759"/>
<dbReference type="SUPFAM" id="SSF46689">
    <property type="entry name" value="Homeodomain-like"/>
    <property type="match status" value="1"/>
</dbReference>
<evidence type="ECO:0000256" key="2">
    <source>
        <dbReference type="ARBA" id="ARBA00006789"/>
    </source>
</evidence>
<feature type="DNA-binding region" description="Homeobox" evidence="9">
    <location>
        <begin position="60"/>
        <end position="119"/>
    </location>
</feature>
<evidence type="ECO:0000313" key="17">
    <source>
        <dbReference type="Proteomes" id="UP000004995"/>
    </source>
</evidence>
<dbReference type="Pfam" id="PF00046">
    <property type="entry name" value="Homeodomain"/>
    <property type="match status" value="1"/>
</dbReference>
<evidence type="ECO:0000313" key="15">
    <source>
        <dbReference type="EMBL" id="RCV10455.1"/>
    </source>
</evidence>
<evidence type="ECO:0000259" key="14">
    <source>
        <dbReference type="PROSITE" id="PS50848"/>
    </source>
</evidence>
<dbReference type="Gramene" id="KQL23356">
    <property type="protein sequence ID" value="KQL23356"/>
    <property type="gene ID" value="SETIT_032393mg"/>
</dbReference>
<evidence type="ECO:0000256" key="7">
    <source>
        <dbReference type="ARBA" id="ARBA00023163"/>
    </source>
</evidence>
<name>K4A0K4_SETIT</name>
<dbReference type="SMR" id="K4A0K4"/>
<keyword evidence="17" id="KW-1185">Reference proteome</keyword>
<dbReference type="InterPro" id="IPR042160">
    <property type="entry name" value="HD-Zip_IV"/>
</dbReference>
<reference evidence="15 17" key="1">
    <citation type="journal article" date="2012" name="Nat. Biotechnol.">
        <title>Reference genome sequence of the model plant Setaria.</title>
        <authorList>
            <person name="Bennetzen J.L."/>
            <person name="Schmutz J."/>
            <person name="Wang H."/>
            <person name="Percifield R."/>
            <person name="Hawkins J."/>
            <person name="Pontaroli A.C."/>
            <person name="Estep M."/>
            <person name="Feng L."/>
            <person name="Vaughn J.N."/>
            <person name="Grimwood J."/>
            <person name="Jenkins J."/>
            <person name="Barry K."/>
            <person name="Lindquist E."/>
            <person name="Hellsten U."/>
            <person name="Deshpande S."/>
            <person name="Wang X."/>
            <person name="Wu X."/>
            <person name="Mitros T."/>
            <person name="Triplett J."/>
            <person name="Yang X."/>
            <person name="Ye C.Y."/>
            <person name="Mauro-Herrera M."/>
            <person name="Wang L."/>
            <person name="Li P."/>
            <person name="Sharma M."/>
            <person name="Sharma R."/>
            <person name="Ronald P.C."/>
            <person name="Panaud O."/>
            <person name="Kellogg E.A."/>
            <person name="Brutnell T.P."/>
            <person name="Doust A.N."/>
            <person name="Tuskan G.A."/>
            <person name="Rokhsar D."/>
            <person name="Devos K.M."/>
        </authorList>
    </citation>
    <scope>NUCLEOTIDE SEQUENCE [LARGE SCALE GENOMIC DNA]</scope>
    <source>
        <strain evidence="17">cv. Yugu1</strain>
        <strain evidence="15">Yugu1</strain>
    </source>
</reference>
<evidence type="ECO:0000259" key="13">
    <source>
        <dbReference type="PROSITE" id="PS50071"/>
    </source>
</evidence>
<feature type="compositionally biased region" description="Basic and acidic residues" evidence="12">
    <location>
        <begin position="34"/>
        <end position="46"/>
    </location>
</feature>
<dbReference type="GO" id="GO:0005634">
    <property type="term" value="C:nucleus"/>
    <property type="evidence" value="ECO:0007669"/>
    <property type="project" value="UniProtKB-SubCell"/>
</dbReference>
<keyword evidence="5 9" id="KW-0238">DNA-binding</keyword>
<evidence type="ECO:0000256" key="1">
    <source>
        <dbReference type="ARBA" id="ARBA00004123"/>
    </source>
</evidence>
<gene>
    <name evidence="15" type="ORF">SETIT_2G114000v2</name>
</gene>
<dbReference type="PANTHER" id="PTHR45654">
    <property type="entry name" value="HOMEOBOX-LEUCINE ZIPPER PROTEIN MERISTEM L1"/>
    <property type="match status" value="1"/>
</dbReference>
<comment type="similarity">
    <text evidence="2">Belongs to the HD-ZIP homeobox family. Class IV subfamily.</text>
</comment>
<dbReference type="InterPro" id="IPR002913">
    <property type="entry name" value="START_lipid-bd_dom"/>
</dbReference>
<dbReference type="Proteomes" id="UP000004995">
    <property type="component" value="Unassembled WGS sequence"/>
</dbReference>
<dbReference type="eggNOG" id="ENOG502QUAY">
    <property type="taxonomic scope" value="Eukaryota"/>
</dbReference>
<keyword evidence="7" id="KW-0804">Transcription</keyword>
<keyword evidence="3" id="KW-0805">Transcription regulation</keyword>
<dbReference type="GO" id="GO:0003677">
    <property type="term" value="F:DNA binding"/>
    <property type="evidence" value="ECO:0007669"/>
    <property type="project" value="UniProtKB-UniRule"/>
</dbReference>
<protein>
    <submittedName>
        <fullName evidence="15 16">Uncharacterized protein</fullName>
    </submittedName>
</protein>
<dbReference type="InterPro" id="IPR009057">
    <property type="entry name" value="Homeodomain-like_sf"/>
</dbReference>
<evidence type="ECO:0000256" key="6">
    <source>
        <dbReference type="ARBA" id="ARBA00023155"/>
    </source>
</evidence>
<evidence type="ECO:0000256" key="5">
    <source>
        <dbReference type="ARBA" id="ARBA00023125"/>
    </source>
</evidence>
<feature type="coiled-coil region" evidence="11">
    <location>
        <begin position="117"/>
        <end position="144"/>
    </location>
</feature>
<keyword evidence="6 9" id="KW-0371">Homeobox</keyword>
<dbReference type="PROSITE" id="PS50071">
    <property type="entry name" value="HOMEOBOX_2"/>
    <property type="match status" value="1"/>
</dbReference>
<dbReference type="AlphaFoldDB" id="K4A0K4"/>
<evidence type="ECO:0000256" key="10">
    <source>
        <dbReference type="RuleBase" id="RU000682"/>
    </source>
</evidence>
<feature type="domain" description="START" evidence="14">
    <location>
        <begin position="206"/>
        <end position="441"/>
    </location>
</feature>
<dbReference type="HOGENOM" id="CLU_015002_2_1_1"/>
<evidence type="ECO:0000256" key="8">
    <source>
        <dbReference type="ARBA" id="ARBA00023242"/>
    </source>
</evidence>
<evidence type="ECO:0000256" key="11">
    <source>
        <dbReference type="SAM" id="Coils"/>
    </source>
</evidence>
<evidence type="ECO:0000256" key="12">
    <source>
        <dbReference type="SAM" id="MobiDB-lite"/>
    </source>
</evidence>
<reference evidence="16" key="3">
    <citation type="submission" date="2018-08" db="UniProtKB">
        <authorList>
            <consortium name="EnsemblPlants"/>
        </authorList>
    </citation>
    <scope>IDENTIFICATION</scope>
    <source>
        <strain evidence="16">Yugu1</strain>
    </source>
</reference>
<dbReference type="CDD" id="cd08875">
    <property type="entry name" value="START_ArGLABRA2_like"/>
    <property type="match status" value="1"/>
</dbReference>
<keyword evidence="8 9" id="KW-0539">Nucleus</keyword>
<dbReference type="EMBL" id="AGNK02000829">
    <property type="status" value="NOT_ANNOTATED_CDS"/>
    <property type="molecule type" value="Genomic_DNA"/>
</dbReference>
<dbReference type="Pfam" id="PF01852">
    <property type="entry name" value="START"/>
    <property type="match status" value="1"/>
</dbReference>
<comment type="subcellular location">
    <subcellularLocation>
        <location evidence="1 9 10">Nucleus</location>
    </subcellularLocation>
</comment>
<keyword evidence="4 11" id="KW-0175">Coiled coil</keyword>
<evidence type="ECO:0000313" key="16">
    <source>
        <dbReference type="EnsemblPlants" id="KQL23356"/>
    </source>
</evidence>
<dbReference type="EnsemblPlants" id="KQL23356">
    <property type="protein sequence ID" value="KQL23356"/>
    <property type="gene ID" value="SETIT_032393mg"/>
</dbReference>
<proteinExistence type="inferred from homology"/>
<dbReference type="Gene3D" id="1.10.10.60">
    <property type="entry name" value="Homeodomain-like"/>
    <property type="match status" value="1"/>
</dbReference>
<evidence type="ECO:0000256" key="3">
    <source>
        <dbReference type="ARBA" id="ARBA00023015"/>
    </source>
</evidence>
<dbReference type="PANTHER" id="PTHR45654:SF37">
    <property type="entry name" value="HOMEODOMAIN LEUCINE ZIPPER FAMILY IV PROTEIN"/>
    <property type="match status" value="1"/>
</dbReference>
<dbReference type="InterPro" id="IPR001356">
    <property type="entry name" value="HD"/>
</dbReference>
<dbReference type="Pfam" id="PF25797">
    <property type="entry name" value="PDF2_C"/>
    <property type="match status" value="1"/>
</dbReference>
<dbReference type="SMART" id="SM00234">
    <property type="entry name" value="START"/>
    <property type="match status" value="1"/>
</dbReference>
<dbReference type="CDD" id="cd00086">
    <property type="entry name" value="homeodomain"/>
    <property type="match status" value="1"/>
</dbReference>
<accession>K4A0K4</accession>
<reference evidence="15" key="2">
    <citation type="submission" date="2015-07" db="EMBL/GenBank/DDBJ databases">
        <authorList>
            <person name="Noorani M."/>
        </authorList>
    </citation>
    <scope>NUCLEOTIDE SEQUENCE</scope>
    <source>
        <strain evidence="15">Yugu1</strain>
    </source>
</reference>
<organism evidence="16 17">
    <name type="scientific">Setaria italica</name>
    <name type="common">Foxtail millet</name>
    <name type="synonym">Panicum italicum</name>
    <dbReference type="NCBI Taxonomy" id="4555"/>
    <lineage>
        <taxon>Eukaryota</taxon>
        <taxon>Viridiplantae</taxon>
        <taxon>Streptophyta</taxon>
        <taxon>Embryophyta</taxon>
        <taxon>Tracheophyta</taxon>
        <taxon>Spermatophyta</taxon>
        <taxon>Magnoliopsida</taxon>
        <taxon>Liliopsida</taxon>
        <taxon>Poales</taxon>
        <taxon>Poaceae</taxon>
        <taxon>PACMAD clade</taxon>
        <taxon>Panicoideae</taxon>
        <taxon>Panicodae</taxon>
        <taxon>Paniceae</taxon>
        <taxon>Cenchrinae</taxon>
        <taxon>Setaria</taxon>
    </lineage>
</organism>
<feature type="region of interest" description="Disordered" evidence="12">
    <location>
        <begin position="1"/>
        <end position="65"/>
    </location>
</feature>
<dbReference type="SMART" id="SM00389">
    <property type="entry name" value="HOX"/>
    <property type="match status" value="1"/>
</dbReference>
<dbReference type="GO" id="GO:0008289">
    <property type="term" value="F:lipid binding"/>
    <property type="evidence" value="ECO:0007669"/>
    <property type="project" value="InterPro"/>
</dbReference>
<evidence type="ECO:0000256" key="4">
    <source>
        <dbReference type="ARBA" id="ARBA00023054"/>
    </source>
</evidence>
<dbReference type="SUPFAM" id="SSF55961">
    <property type="entry name" value="Bet v1-like"/>
    <property type="match status" value="2"/>
</dbReference>
<dbReference type="EMBL" id="CM003529">
    <property type="protein sequence ID" value="RCV10455.1"/>
    <property type="molecule type" value="Genomic_DNA"/>
</dbReference>